<keyword evidence="2" id="KW-0732">Signal</keyword>
<dbReference type="InterPro" id="IPR011048">
    <property type="entry name" value="Haem_d1_sf"/>
</dbReference>
<proteinExistence type="predicted"/>
<feature type="chain" id="PRO_5020970180" evidence="2">
    <location>
        <begin position="23"/>
        <end position="906"/>
    </location>
</feature>
<dbReference type="RefSeq" id="WP_081126571.1">
    <property type="nucleotide sequence ID" value="NZ_LDOS01000001.1"/>
</dbReference>
<dbReference type="PANTHER" id="PTHR47197">
    <property type="entry name" value="PROTEIN NIRF"/>
    <property type="match status" value="1"/>
</dbReference>
<dbReference type="STRING" id="993689.GCA_002077135_01261"/>
<comment type="caution">
    <text evidence="3">The sequence shown here is derived from an EMBL/GenBank/DDBJ whole genome shotgun (WGS) entry which is preliminary data.</text>
</comment>
<dbReference type="InterPro" id="IPR015943">
    <property type="entry name" value="WD40/YVTN_repeat-like_dom_sf"/>
</dbReference>
<dbReference type="InterPro" id="IPR051200">
    <property type="entry name" value="Host-pathogen_enzymatic-act"/>
</dbReference>
<dbReference type="PANTHER" id="PTHR47197:SF3">
    <property type="entry name" value="DIHYDRO-HEME D1 DEHYDROGENASE"/>
    <property type="match status" value="1"/>
</dbReference>
<sequence>MSRKPIALSAVSLLLLAHAAAAAPAQSPTAELPSGRLLTPVGVLARTPNFPTQVVAHGGHVAVLDGGANKLQSLRLYASDDLQLLGVANTLLGPAHPAPAPGAVAPAAVTPGANVAQGNTSELPARVSAAIPNQSLFQGLSAGRAGMLYATGGASDDLLAFTTHGGTLALQRRYALRWQAFPRRQYPYQYAGNWQQARLFYPDSVVTGPAGKHAYVTGLLANSLARVDLASGATRYLNVGSYPFAVVLADGGKRLVVSDWGGNGVTVVDRAAWKVLGEVPTGPVLGARSFAAGAHPTALAAQPGTPLVWVADANLDRIVAVDTQTLKVMRVLDDAPYPDAPPGAYPDALAIAHGQLFVANAGNDDVAVFDLASGARTALIPTGWYPTALSVRGDALYVVSAKGMGSGPNLKHQWVGDFMHGLLQRVDLRELPAHASQWTAQALHDDGFSTTQRSALTATNAQAQDWLHAHIRHVVFILRENKTFDENFGDYPAAGHWADPALDLYGPRQLPNLYAMAARGALFVNFYADGEVTSQGHQWTTAGSDSDFLQRTWSLYYSARGYIPNSGWTQDLVPDEPAARNPYAIYTNLGALGHWSNPWITYPARLFLFNDLLAHRVSFEDFGEFAARNKIGNISPALRAHLAMNYPAWDRLVLDTTRAAIADRWIRAHAQHLPRVIYIWLPDDHTAGRAACMASPDSYVANNDYATAEVIHTLSTLPSWKHTLVLLTEDDAQSGADHISAHRTFAVALGPWVKSGTLDTQHLSQVDFLRTIEAVAAIQPMSQWDANAHVLAGIWRSTPDLAPAPVLPMQTAMTRNPGRCGADSPFKSWPLNHVPGGDHIAWNDLPAARSYTPTALLKIAGPEQMRQEWLASKGPTAYAALLARLHAMAAQQKRPLQSLIAGDGGD</sequence>
<name>A0A4S3KR31_9GAMM</name>
<gene>
    <name evidence="3" type="ORF">B1806_06060</name>
</gene>
<evidence type="ECO:0000313" key="3">
    <source>
        <dbReference type="EMBL" id="THD10918.1"/>
    </source>
</evidence>
<dbReference type="Gene3D" id="3.40.720.10">
    <property type="entry name" value="Alkaline Phosphatase, subunit A"/>
    <property type="match status" value="1"/>
</dbReference>
<evidence type="ECO:0000313" key="4">
    <source>
        <dbReference type="Proteomes" id="UP000307749"/>
    </source>
</evidence>
<dbReference type="SUPFAM" id="SSF51004">
    <property type="entry name" value="C-terminal (heme d1) domain of cytochrome cd1-nitrite reductase"/>
    <property type="match status" value="1"/>
</dbReference>
<evidence type="ECO:0000256" key="1">
    <source>
        <dbReference type="ARBA" id="ARBA00022801"/>
    </source>
</evidence>
<evidence type="ECO:0000256" key="2">
    <source>
        <dbReference type="SAM" id="SignalP"/>
    </source>
</evidence>
<feature type="signal peptide" evidence="2">
    <location>
        <begin position="1"/>
        <end position="22"/>
    </location>
</feature>
<dbReference type="Gene3D" id="2.130.10.10">
    <property type="entry name" value="YVTN repeat-like/Quinoprotein amine dehydrogenase"/>
    <property type="match status" value="2"/>
</dbReference>
<dbReference type="GO" id="GO:0016788">
    <property type="term" value="F:hydrolase activity, acting on ester bonds"/>
    <property type="evidence" value="ECO:0007669"/>
    <property type="project" value="InterPro"/>
</dbReference>
<protein>
    <submittedName>
        <fullName evidence="3">Quinoprotein amine dehydrogenase, beta chain-like protein</fullName>
    </submittedName>
</protein>
<dbReference type="AlphaFoldDB" id="A0A4S3KR31"/>
<reference evidence="3 4" key="1">
    <citation type="submission" date="2017-02" db="EMBL/GenBank/DDBJ databases">
        <title>Whole genome sequencing of Metallibacterium scheffleri DSM 24874 (T).</title>
        <authorList>
            <person name="Kumar S."/>
            <person name="Patil P."/>
            <person name="Patil P.B."/>
        </authorList>
    </citation>
    <scope>NUCLEOTIDE SEQUENCE [LARGE SCALE GENOMIC DNA]</scope>
    <source>
        <strain evidence="3 4">DSM 24874</strain>
    </source>
</reference>
<dbReference type="Proteomes" id="UP000307749">
    <property type="component" value="Unassembled WGS sequence"/>
</dbReference>
<accession>A0A4S3KR31</accession>
<dbReference type="InterPro" id="IPR017850">
    <property type="entry name" value="Alkaline_phosphatase_core_sf"/>
</dbReference>
<dbReference type="SUPFAM" id="SSF53649">
    <property type="entry name" value="Alkaline phosphatase-like"/>
    <property type="match status" value="1"/>
</dbReference>
<keyword evidence="4" id="KW-1185">Reference proteome</keyword>
<dbReference type="InterPro" id="IPR007312">
    <property type="entry name" value="Phosphoesterase"/>
</dbReference>
<organism evidence="3 4">
    <name type="scientific">Metallibacterium scheffleri</name>
    <dbReference type="NCBI Taxonomy" id="993689"/>
    <lineage>
        <taxon>Bacteria</taxon>
        <taxon>Pseudomonadati</taxon>
        <taxon>Pseudomonadota</taxon>
        <taxon>Gammaproteobacteria</taxon>
        <taxon>Lysobacterales</taxon>
        <taxon>Rhodanobacteraceae</taxon>
        <taxon>Metallibacterium</taxon>
    </lineage>
</organism>
<dbReference type="Pfam" id="PF04185">
    <property type="entry name" value="Phosphoesterase"/>
    <property type="match status" value="1"/>
</dbReference>
<keyword evidence="1" id="KW-0378">Hydrolase</keyword>
<dbReference type="EMBL" id="MWQO01000019">
    <property type="protein sequence ID" value="THD10918.1"/>
    <property type="molecule type" value="Genomic_DNA"/>
</dbReference>
<dbReference type="OrthoDB" id="145213at2"/>